<feature type="non-terminal residue" evidence="1">
    <location>
        <position position="1"/>
    </location>
</feature>
<protein>
    <submittedName>
        <fullName evidence="1">2960_t:CDS:1</fullName>
    </submittedName>
</protein>
<proteinExistence type="predicted"/>
<dbReference type="Proteomes" id="UP000789702">
    <property type="component" value="Unassembled WGS sequence"/>
</dbReference>
<reference evidence="1" key="1">
    <citation type="submission" date="2021-06" db="EMBL/GenBank/DDBJ databases">
        <authorList>
            <person name="Kallberg Y."/>
            <person name="Tangrot J."/>
            <person name="Rosling A."/>
        </authorList>
    </citation>
    <scope>NUCLEOTIDE SEQUENCE</scope>
    <source>
        <strain evidence="1">IL203A</strain>
    </source>
</reference>
<accession>A0ACA9MX18</accession>
<name>A0ACA9MX18_9GLOM</name>
<evidence type="ECO:0000313" key="1">
    <source>
        <dbReference type="EMBL" id="CAG8619622.1"/>
    </source>
</evidence>
<sequence length="190" mass="22481">SSSSRARRQESLTNWIVRPILQDKQKFLNKLALNYKLLSADLLRTNIFNNLFSTYLDKKLKSMISLMNITIALNGWQNISKNSIYGFIALKENKKNVLDIVDLLSNWHQKYLENASIDIFFEEFDEDEILQIDVELLNLDMNNTDLAMEEFFDTKTFKEQNAIKDFYSQENTNLNEDWLIKDIFRFNSQI</sequence>
<keyword evidence="2" id="KW-1185">Reference proteome</keyword>
<evidence type="ECO:0000313" key="2">
    <source>
        <dbReference type="Proteomes" id="UP000789702"/>
    </source>
</evidence>
<comment type="caution">
    <text evidence="1">The sequence shown here is derived from an EMBL/GenBank/DDBJ whole genome shotgun (WGS) entry which is preliminary data.</text>
</comment>
<dbReference type="EMBL" id="CAJVPU010012014">
    <property type="protein sequence ID" value="CAG8619622.1"/>
    <property type="molecule type" value="Genomic_DNA"/>
</dbReference>
<organism evidence="1 2">
    <name type="scientific">Dentiscutata heterogama</name>
    <dbReference type="NCBI Taxonomy" id="1316150"/>
    <lineage>
        <taxon>Eukaryota</taxon>
        <taxon>Fungi</taxon>
        <taxon>Fungi incertae sedis</taxon>
        <taxon>Mucoromycota</taxon>
        <taxon>Glomeromycotina</taxon>
        <taxon>Glomeromycetes</taxon>
        <taxon>Diversisporales</taxon>
        <taxon>Gigasporaceae</taxon>
        <taxon>Dentiscutata</taxon>
    </lineage>
</organism>
<gene>
    <name evidence="1" type="ORF">DHETER_LOCUS7961</name>
</gene>